<accession>A0ABY7K144</accession>
<evidence type="ECO:0000313" key="4">
    <source>
        <dbReference type="Proteomes" id="UP001164693"/>
    </source>
</evidence>
<name>A0ABY7K144_9ACTN</name>
<keyword evidence="2" id="KW-0812">Transmembrane</keyword>
<organism evidence="3 4">
    <name type="scientific">Jatrophihabitans cynanchi</name>
    <dbReference type="NCBI Taxonomy" id="2944128"/>
    <lineage>
        <taxon>Bacteria</taxon>
        <taxon>Bacillati</taxon>
        <taxon>Actinomycetota</taxon>
        <taxon>Actinomycetes</taxon>
        <taxon>Jatrophihabitantales</taxon>
        <taxon>Jatrophihabitantaceae</taxon>
        <taxon>Jatrophihabitans</taxon>
    </lineage>
</organism>
<dbReference type="EMBL" id="CP097463">
    <property type="protein sequence ID" value="WAX58569.1"/>
    <property type="molecule type" value="Genomic_DNA"/>
</dbReference>
<evidence type="ECO:0000313" key="3">
    <source>
        <dbReference type="EMBL" id="WAX58569.1"/>
    </source>
</evidence>
<reference evidence="3" key="1">
    <citation type="submission" date="2022-05" db="EMBL/GenBank/DDBJ databases">
        <title>Jatrophihabitans sp. SB3-54 whole genome sequence.</title>
        <authorList>
            <person name="Suh M.K."/>
            <person name="Eom M.K."/>
            <person name="Kim J.S."/>
            <person name="Kim H.S."/>
            <person name="Do H.E."/>
            <person name="Shin Y.K."/>
            <person name="Lee J.-S."/>
        </authorList>
    </citation>
    <scope>NUCLEOTIDE SEQUENCE</scope>
    <source>
        <strain evidence="3">SB3-54</strain>
    </source>
</reference>
<dbReference type="RefSeq" id="WP_269445108.1">
    <property type="nucleotide sequence ID" value="NZ_CP097463.1"/>
</dbReference>
<evidence type="ECO:0008006" key="5">
    <source>
        <dbReference type="Google" id="ProtNLM"/>
    </source>
</evidence>
<keyword evidence="2" id="KW-0472">Membrane</keyword>
<feature type="transmembrane region" description="Helical" evidence="2">
    <location>
        <begin position="53"/>
        <end position="73"/>
    </location>
</feature>
<keyword evidence="4" id="KW-1185">Reference proteome</keyword>
<feature type="compositionally biased region" description="Pro residues" evidence="1">
    <location>
        <begin position="96"/>
        <end position="106"/>
    </location>
</feature>
<evidence type="ECO:0000256" key="2">
    <source>
        <dbReference type="SAM" id="Phobius"/>
    </source>
</evidence>
<dbReference type="Proteomes" id="UP001164693">
    <property type="component" value="Chromosome"/>
</dbReference>
<evidence type="ECO:0000256" key="1">
    <source>
        <dbReference type="SAM" id="MobiDB-lite"/>
    </source>
</evidence>
<proteinExistence type="predicted"/>
<gene>
    <name evidence="3" type="ORF">M6B22_07335</name>
</gene>
<keyword evidence="2" id="KW-1133">Transmembrane helix</keyword>
<sequence>MPDLSDLWAAFARLEAEIPDDYRSPVIQDRLAGLREPASARGRRGCTRNSRTVTAALSAAAAVAALTVMVTVIGDHADDRTPIGNHNATGQVPSLPASPPPSPVGTPPTSVITHPAPNGAMPATASDLIDYVQGGAPTAEVGYQQGSSQAGQPMRPRPGIAEFTTPSGNIVCGMMGAASTVSVTCLVIQHTYPTPPTPSSCHLNWVASSLSILSGEVSRGLCLGGEPFDPISTVLPYGSTLRHGSLACRSESAFLSCVDLATRHGFAVNRAEVRTY</sequence>
<feature type="region of interest" description="Disordered" evidence="1">
    <location>
        <begin position="80"/>
        <end position="108"/>
    </location>
</feature>
<protein>
    <recommendedName>
        <fullName evidence="5">Ig-like domain-containing protein</fullName>
    </recommendedName>
</protein>